<evidence type="ECO:0000256" key="3">
    <source>
        <dbReference type="ARBA" id="ARBA00022989"/>
    </source>
</evidence>
<feature type="transmembrane region" description="Helical" evidence="6">
    <location>
        <begin position="423"/>
        <end position="444"/>
    </location>
</feature>
<gene>
    <name evidence="10" type="primary">LOC110975393</name>
</gene>
<evidence type="ECO:0000256" key="5">
    <source>
        <dbReference type="SAM" id="MobiDB-lite"/>
    </source>
</evidence>
<keyword evidence="2 6" id="KW-0812">Transmembrane</keyword>
<dbReference type="CTD" id="127579"/>
<feature type="domain" description="Dendritic cell-specific transmembrane protein-like" evidence="7">
    <location>
        <begin position="459"/>
        <end position="649"/>
    </location>
</feature>
<feature type="compositionally biased region" description="Basic residues" evidence="5">
    <location>
        <begin position="15"/>
        <end position="33"/>
    </location>
</feature>
<dbReference type="PANTHER" id="PTHR21041:SF9">
    <property type="entry name" value="DENDRITIC CELL-SPECIFIC TRANSMEMBRANE PROTEIN-LIKE DOMAIN-CONTAINING PROTEIN"/>
    <property type="match status" value="1"/>
</dbReference>
<evidence type="ECO:0000256" key="6">
    <source>
        <dbReference type="SAM" id="Phobius"/>
    </source>
</evidence>
<feature type="transmembrane region" description="Helical" evidence="6">
    <location>
        <begin position="162"/>
        <end position="180"/>
    </location>
</feature>
<dbReference type="KEGG" id="aplc:110975393"/>
<feature type="compositionally biased region" description="Basic and acidic residues" evidence="5">
    <location>
        <begin position="34"/>
        <end position="55"/>
    </location>
</feature>
<keyword evidence="4 6" id="KW-0472">Membrane</keyword>
<dbReference type="GO" id="GO:0016020">
    <property type="term" value="C:membrane"/>
    <property type="evidence" value="ECO:0007669"/>
    <property type="project" value="UniProtKB-SubCell"/>
</dbReference>
<evidence type="ECO:0000313" key="9">
    <source>
        <dbReference type="Proteomes" id="UP000694845"/>
    </source>
</evidence>
<dbReference type="PANTHER" id="PTHR21041">
    <property type="entry name" value="DENDRITIC CELL-SPECIFIC TRANSMEMBRANE PROTEIN"/>
    <property type="match status" value="1"/>
</dbReference>
<dbReference type="Pfam" id="PF26039">
    <property type="entry name" value="Dcst2"/>
    <property type="match status" value="1"/>
</dbReference>
<proteinExistence type="predicted"/>
<name>A0A8B7XUE9_ACAPL</name>
<protein>
    <submittedName>
        <fullName evidence="10">DC-STAMP domain-containing protein 2-like</fullName>
    </submittedName>
</protein>
<feature type="transmembrane region" description="Helical" evidence="6">
    <location>
        <begin position="510"/>
        <end position="538"/>
    </location>
</feature>
<feature type="transmembrane region" description="Helical" evidence="6">
    <location>
        <begin position="605"/>
        <end position="626"/>
    </location>
</feature>
<reference evidence="10" key="1">
    <citation type="submission" date="2025-08" db="UniProtKB">
        <authorList>
            <consortium name="RefSeq"/>
        </authorList>
    </citation>
    <scope>IDENTIFICATION</scope>
</reference>
<feature type="region of interest" description="Disordered" evidence="5">
    <location>
        <begin position="1"/>
        <end position="66"/>
    </location>
</feature>
<dbReference type="RefSeq" id="XP_022083541.1">
    <property type="nucleotide sequence ID" value="XM_022227849.1"/>
</dbReference>
<dbReference type="InterPro" id="IPR012858">
    <property type="entry name" value="DC_STAMP-like"/>
</dbReference>
<dbReference type="InterPro" id="IPR058842">
    <property type="entry name" value="DCST1_C"/>
</dbReference>
<dbReference type="Pfam" id="PF26037">
    <property type="entry name" value="zf-RING_DCST1_C"/>
    <property type="match status" value="1"/>
</dbReference>
<feature type="region of interest" description="Disordered" evidence="5">
    <location>
        <begin position="771"/>
        <end position="834"/>
    </location>
</feature>
<accession>A0A8B7XUE9</accession>
<evidence type="ECO:0000256" key="2">
    <source>
        <dbReference type="ARBA" id="ARBA00022692"/>
    </source>
</evidence>
<keyword evidence="9" id="KW-1185">Reference proteome</keyword>
<evidence type="ECO:0000313" key="10">
    <source>
        <dbReference type="RefSeq" id="XP_022083541.1"/>
    </source>
</evidence>
<comment type="subcellular location">
    <subcellularLocation>
        <location evidence="1">Membrane</location>
        <topology evidence="1">Multi-pass membrane protein</topology>
    </subcellularLocation>
</comment>
<dbReference type="Pfam" id="PF07782">
    <property type="entry name" value="DC_STAMP"/>
    <property type="match status" value="1"/>
</dbReference>
<sequence length="834" mass="95986">MIAARLATRQAGKQVAKKQMKKQMQKQVKKKVQQKVEDKMTEKAQEKMQDSMDKRRDKKAAKKKKKPRFMGLGDMEIDMHDDTDDVEEERKPRKGVRYSIFAICRGIGKFYRFLSRYMPCCRSGTFANQITKNVAGFLCGIMFLMLFYPIFVLALTQDPKQAALTIMIIGPFVCFGMAFSRRIRCVMLLMVPQLFSGKGRTILMAYGFLLVLSGPVENLSYNMDVAGHSQVCGSELAMNQSYKLFQVVTAPMASFSDEVSSLIHKLRVIGNRITEGFLAIKDAVDSLGNAVTEFFDWLSDMVDKCNERLGVPQKRCERAFEHAAYKCRKHASIFNFVCGIVDLISNVCHIAGILKILCIFPQIIIVLAEEASQVIDSAIDKLEDQFYVDFEFHHEIHMDYNFSQTARQIKESILGEMEERTEGFLTVVTWLNRLMSFAFILLILKAYKYYHAYRVKDKHDNWYVTKYFEGIDEKRKEAGKETLLPLKRKERRKYITPSSVYLARPEKRRIILGFVMWTTQLFYAAVLMAADCMAYWFLDWVRMQSELNVHINAPGAVTLDVQGDGILVDIYRALIQSLDPRYISDFAVDTTKCLPYPSQPDIGTYRVIGAIFIISLFLIMFEAYGLRLRRLIMSRHYPERERVRAVWLYNQILRRRGSFKKFLKRNKKTDNSQGTRDYGFASHLASRSKVWAKILRICGFKWKFCVNCSAPGKVKDTEGFVNCANAGCPGIYCLECVDEIQNVCQLCSRPVDYTVDIGAFDFERASSDEDVASRRKKQRGGDEESVSLDEESEEEEDLDYSYQYESIDRKHDEDNVWKTSGAKPQSGLLKGLRK</sequence>
<evidence type="ECO:0000259" key="8">
    <source>
        <dbReference type="Pfam" id="PF26037"/>
    </source>
</evidence>
<feature type="transmembrane region" description="Helical" evidence="6">
    <location>
        <begin position="134"/>
        <end position="156"/>
    </location>
</feature>
<organism evidence="9 10">
    <name type="scientific">Acanthaster planci</name>
    <name type="common">Crown-of-thorns starfish</name>
    <dbReference type="NCBI Taxonomy" id="133434"/>
    <lineage>
        <taxon>Eukaryota</taxon>
        <taxon>Metazoa</taxon>
        <taxon>Echinodermata</taxon>
        <taxon>Eleutherozoa</taxon>
        <taxon>Asterozoa</taxon>
        <taxon>Asteroidea</taxon>
        <taxon>Valvatacea</taxon>
        <taxon>Valvatida</taxon>
        <taxon>Acanthasteridae</taxon>
        <taxon>Acanthaster</taxon>
    </lineage>
</organism>
<evidence type="ECO:0000256" key="4">
    <source>
        <dbReference type="ARBA" id="ARBA00023136"/>
    </source>
</evidence>
<feature type="domain" description="E3 ubiquitin-protein ligase DCST1-like C-terminal" evidence="8">
    <location>
        <begin position="703"/>
        <end position="750"/>
    </location>
</feature>
<dbReference type="InterPro" id="IPR051856">
    <property type="entry name" value="CSR-E3_Ligase_Protein"/>
</dbReference>
<dbReference type="AlphaFoldDB" id="A0A8B7XUE9"/>
<evidence type="ECO:0000259" key="7">
    <source>
        <dbReference type="Pfam" id="PF07782"/>
    </source>
</evidence>
<feature type="compositionally biased region" description="Basic and acidic residues" evidence="5">
    <location>
        <begin position="806"/>
        <end position="816"/>
    </location>
</feature>
<dbReference type="OrthoDB" id="6598372at2759"/>
<feature type="compositionally biased region" description="Acidic residues" evidence="5">
    <location>
        <begin position="783"/>
        <end position="799"/>
    </location>
</feature>
<dbReference type="GeneID" id="110975393"/>
<dbReference type="OMA" id="DAKDNCM"/>
<evidence type="ECO:0000256" key="1">
    <source>
        <dbReference type="ARBA" id="ARBA00004141"/>
    </source>
</evidence>
<feature type="compositionally biased region" description="Basic residues" evidence="5">
    <location>
        <begin position="56"/>
        <end position="66"/>
    </location>
</feature>
<keyword evidence="3 6" id="KW-1133">Transmembrane helix</keyword>
<dbReference type="Proteomes" id="UP000694845">
    <property type="component" value="Unplaced"/>
</dbReference>